<protein>
    <submittedName>
        <fullName evidence="1">Uncharacterized protein</fullName>
    </submittedName>
</protein>
<dbReference type="Proteomes" id="UP000222824">
    <property type="component" value="Unassembled WGS sequence"/>
</dbReference>
<evidence type="ECO:0000313" key="2">
    <source>
        <dbReference type="Proteomes" id="UP000222824"/>
    </source>
</evidence>
<evidence type="ECO:0000313" key="1">
    <source>
        <dbReference type="EMBL" id="PHQ38027.1"/>
    </source>
</evidence>
<dbReference type="EMBL" id="NHOA01000129">
    <property type="protein sequence ID" value="PHQ38027.1"/>
    <property type="molecule type" value="Genomic_DNA"/>
</dbReference>
<comment type="caution">
    <text evidence="1">The sequence shown here is derived from an EMBL/GenBank/DDBJ whole genome shotgun (WGS) entry which is preliminary data.</text>
</comment>
<reference evidence="1 2" key="1">
    <citation type="journal article" date="2014" name="Front. Microbiol.">
        <title>Population and genomic analysis of the genus Halorubrum.</title>
        <authorList>
            <person name="Fullmer M.S."/>
            <person name="Soucy S.M."/>
            <person name="Swithers K.S."/>
            <person name="Makkay A.M."/>
            <person name="Wheeler R."/>
            <person name="Ventosa A."/>
            <person name="Gogarten J.P."/>
            <person name="Papke R.T."/>
        </authorList>
    </citation>
    <scope>NUCLEOTIDE SEQUENCE [LARGE SCALE GENOMIC DNA]</scope>
    <source>
        <strain evidence="1 2">C49</strain>
    </source>
</reference>
<dbReference type="AlphaFoldDB" id="A0A2G1WG88"/>
<organism evidence="1 2">
    <name type="scientific">Halorubrum persicum</name>
    <dbReference type="NCBI Taxonomy" id="1383844"/>
    <lineage>
        <taxon>Archaea</taxon>
        <taxon>Methanobacteriati</taxon>
        <taxon>Methanobacteriota</taxon>
        <taxon>Stenosarchaea group</taxon>
        <taxon>Halobacteria</taxon>
        <taxon>Halobacteriales</taxon>
        <taxon>Haloferacaceae</taxon>
        <taxon>Halorubrum</taxon>
    </lineage>
</organism>
<gene>
    <name evidence="1" type="ORF">DJ69_13910</name>
</gene>
<proteinExistence type="predicted"/>
<keyword evidence="2" id="KW-1185">Reference proteome</keyword>
<accession>A0A2G1WG88</accession>
<name>A0A2G1WG88_9EURY</name>
<sequence>MMPSKELVRIENERDRWRYVCPLGHRTWEPTNHHFWCQHCARRDDVDGAFYQLRDRKTDALLLRHQVQLVTPTGPYDEDLDRGER</sequence>